<organism evidence="6 7">
    <name type="scientific">Macrosiphum euphorbiae</name>
    <name type="common">potato aphid</name>
    <dbReference type="NCBI Taxonomy" id="13131"/>
    <lineage>
        <taxon>Eukaryota</taxon>
        <taxon>Metazoa</taxon>
        <taxon>Ecdysozoa</taxon>
        <taxon>Arthropoda</taxon>
        <taxon>Hexapoda</taxon>
        <taxon>Insecta</taxon>
        <taxon>Pterygota</taxon>
        <taxon>Neoptera</taxon>
        <taxon>Paraneoptera</taxon>
        <taxon>Hemiptera</taxon>
        <taxon>Sternorrhyncha</taxon>
        <taxon>Aphidomorpha</taxon>
        <taxon>Aphidoidea</taxon>
        <taxon>Aphididae</taxon>
        <taxon>Macrosiphini</taxon>
        <taxon>Macrosiphum</taxon>
    </lineage>
</organism>
<reference evidence="6 7" key="1">
    <citation type="submission" date="2023-01" db="EMBL/GenBank/DDBJ databases">
        <authorList>
            <person name="Whitehead M."/>
        </authorList>
    </citation>
    <scope>NUCLEOTIDE SEQUENCE [LARGE SCALE GENOMIC DNA]</scope>
</reference>
<dbReference type="Pfam" id="PF08395">
    <property type="entry name" value="7tm_7"/>
    <property type="match status" value="1"/>
</dbReference>
<dbReference type="GO" id="GO:0005886">
    <property type="term" value="C:plasma membrane"/>
    <property type="evidence" value="ECO:0007669"/>
    <property type="project" value="UniProtKB-SubCell"/>
</dbReference>
<evidence type="ECO:0000256" key="1">
    <source>
        <dbReference type="ARBA" id="ARBA00004651"/>
    </source>
</evidence>
<keyword evidence="4" id="KW-1133">Transmembrane helix</keyword>
<evidence type="ECO:0000256" key="2">
    <source>
        <dbReference type="ARBA" id="ARBA00022475"/>
    </source>
</evidence>
<comment type="caution">
    <text evidence="6">The sequence shown here is derived from an EMBL/GenBank/DDBJ whole genome shotgun (WGS) entry which is preliminary data.</text>
</comment>
<proteinExistence type="predicted"/>
<evidence type="ECO:0000256" key="5">
    <source>
        <dbReference type="ARBA" id="ARBA00023136"/>
    </source>
</evidence>
<dbReference type="GO" id="GO:0050909">
    <property type="term" value="P:sensory perception of taste"/>
    <property type="evidence" value="ECO:0007669"/>
    <property type="project" value="InterPro"/>
</dbReference>
<evidence type="ECO:0000313" key="7">
    <source>
        <dbReference type="Proteomes" id="UP001160148"/>
    </source>
</evidence>
<sequence>MSLVLNQRAMIEKNPRIKRQIKFFILRRLHEHYHFEMYGIFRINLRQLHSLFSIAIGYLVTKTLFKLNRN</sequence>
<dbReference type="Proteomes" id="UP001160148">
    <property type="component" value="Unassembled WGS sequence"/>
</dbReference>
<accession>A0AAV0X0G2</accession>
<evidence type="ECO:0000256" key="4">
    <source>
        <dbReference type="ARBA" id="ARBA00022989"/>
    </source>
</evidence>
<dbReference type="AlphaFoldDB" id="A0AAV0X0G2"/>
<evidence type="ECO:0000256" key="3">
    <source>
        <dbReference type="ARBA" id="ARBA00022692"/>
    </source>
</evidence>
<protein>
    <submittedName>
        <fullName evidence="6">Uncharacterized protein</fullName>
    </submittedName>
</protein>
<keyword evidence="5" id="KW-0472">Membrane</keyword>
<comment type="subcellular location">
    <subcellularLocation>
        <location evidence="1">Cell membrane</location>
        <topology evidence="1">Multi-pass membrane protein</topology>
    </subcellularLocation>
</comment>
<gene>
    <name evidence="6" type="ORF">MEUPH1_LOCUS16815</name>
</gene>
<keyword evidence="3" id="KW-0812">Transmembrane</keyword>
<dbReference type="EMBL" id="CARXXK010000003">
    <property type="protein sequence ID" value="CAI6361660.1"/>
    <property type="molecule type" value="Genomic_DNA"/>
</dbReference>
<evidence type="ECO:0000313" key="6">
    <source>
        <dbReference type="EMBL" id="CAI6361660.1"/>
    </source>
</evidence>
<keyword evidence="7" id="KW-1185">Reference proteome</keyword>
<dbReference type="InterPro" id="IPR013604">
    <property type="entry name" value="7TM_chemorcpt"/>
</dbReference>
<name>A0AAV0X0G2_9HEMI</name>
<keyword evidence="2" id="KW-1003">Cell membrane</keyword>